<dbReference type="SUPFAM" id="SSF50249">
    <property type="entry name" value="Nucleic acid-binding proteins"/>
    <property type="match status" value="1"/>
</dbReference>
<keyword evidence="3 4" id="KW-0949">S-adenosyl-L-methionine</keyword>
<evidence type="ECO:0000256" key="4">
    <source>
        <dbReference type="PROSITE-ProRule" id="PRU01024"/>
    </source>
</evidence>
<dbReference type="GO" id="GO:0070041">
    <property type="term" value="F:rRNA (uridine-C5-)-methyltransferase activity"/>
    <property type="evidence" value="ECO:0007669"/>
    <property type="project" value="TreeGrafter"/>
</dbReference>
<feature type="active site" description="Nucleophile" evidence="4">
    <location>
        <position position="361"/>
    </location>
</feature>
<dbReference type="InterPro" id="IPR030391">
    <property type="entry name" value="MeTrfase_TrmA_CS"/>
</dbReference>
<dbReference type="InterPro" id="IPR029063">
    <property type="entry name" value="SAM-dependent_MTases_sf"/>
</dbReference>
<dbReference type="PANTHER" id="PTHR11061:SF30">
    <property type="entry name" value="TRNA (URACIL(54)-C(5))-METHYLTRANSFERASE"/>
    <property type="match status" value="1"/>
</dbReference>
<dbReference type="EC" id="2.1.1.-" evidence="6"/>
<reference evidence="6 7" key="1">
    <citation type="submission" date="2018-06" db="EMBL/GenBank/DDBJ databases">
        <authorList>
            <consortium name="Pathogen Informatics"/>
            <person name="Doyle S."/>
        </authorList>
    </citation>
    <scope>NUCLEOTIDE SEQUENCE [LARGE SCALE GENOMIC DNA]</scope>
    <source>
        <strain evidence="6 7">NCTC7915</strain>
    </source>
</reference>
<dbReference type="Gene3D" id="2.40.50.1070">
    <property type="match status" value="1"/>
</dbReference>
<dbReference type="Gene3D" id="3.40.50.150">
    <property type="entry name" value="Vaccinia Virus protein VP39"/>
    <property type="match status" value="2"/>
</dbReference>
<sequence length="407" mass="43496">MIGTRLQLHIERIAHGGHAVAHTDDGQVVFVRHCLPGEDVEAVVTKGKPGDRFIFADAVKILTTSAFRVQPRCEVSGPGGCGGCDFQHVDLDHQRELKAQVISEQLTRLGGIDRDVQVEPVPGDHDGLRWRTRMDFAVDRSRRAGLRRFRSRDVIRLKDCPIAAEEVTESGVFARRWGGARAVEVVVPNSSDTKVVPVPGGTKRAKTVTEHVAVPAGQRHNGFTGDFTVPTRGFWQVHPGAASTLVDAVLEGAAITAGDTCLDLYAGVGLFAAAMAAQVGPGGSVIAVESDPAAVVCAQRRFNDDARVQVIKSRTEDALDKGLAGGRADVVVLDPPRSGAGAAVMRHLAALEPRVMVYVACDPAALARDLRSAGELGYTLTDLRAFDMFPMTHHVECVATVCRQGSI</sequence>
<dbReference type="SUPFAM" id="SSF53335">
    <property type="entry name" value="S-adenosyl-L-methionine-dependent methyltransferases"/>
    <property type="match status" value="1"/>
</dbReference>
<organism evidence="6 7">
    <name type="scientific">Dermatophilus congolensis</name>
    <dbReference type="NCBI Taxonomy" id="1863"/>
    <lineage>
        <taxon>Bacteria</taxon>
        <taxon>Bacillati</taxon>
        <taxon>Actinomycetota</taxon>
        <taxon>Actinomycetes</taxon>
        <taxon>Micrococcales</taxon>
        <taxon>Dermatophilaceae</taxon>
        <taxon>Dermatophilus</taxon>
    </lineage>
</organism>
<dbReference type="RefSeq" id="WP_115030610.1">
    <property type="nucleotide sequence ID" value="NZ_UFYA01000001.1"/>
</dbReference>
<evidence type="ECO:0000313" key="6">
    <source>
        <dbReference type="EMBL" id="STD09455.1"/>
    </source>
</evidence>
<dbReference type="AlphaFoldDB" id="A0AA46H0F3"/>
<evidence type="ECO:0000259" key="5">
    <source>
        <dbReference type="PROSITE" id="PS50926"/>
    </source>
</evidence>
<feature type="binding site" evidence="4">
    <location>
        <position position="289"/>
    </location>
    <ligand>
        <name>S-adenosyl-L-methionine</name>
        <dbReference type="ChEBI" id="CHEBI:59789"/>
    </ligand>
</feature>
<keyword evidence="2 4" id="KW-0808">Transferase</keyword>
<evidence type="ECO:0000256" key="3">
    <source>
        <dbReference type="ARBA" id="ARBA00022691"/>
    </source>
</evidence>
<name>A0AA46H0F3_9MICO</name>
<feature type="binding site" evidence="4">
    <location>
        <position position="265"/>
    </location>
    <ligand>
        <name>S-adenosyl-L-methionine</name>
        <dbReference type="ChEBI" id="CHEBI:59789"/>
    </ligand>
</feature>
<dbReference type="EMBL" id="UFYA01000001">
    <property type="protein sequence ID" value="STD09455.1"/>
    <property type="molecule type" value="Genomic_DNA"/>
</dbReference>
<feature type="binding site" evidence="4">
    <location>
        <position position="334"/>
    </location>
    <ligand>
        <name>S-adenosyl-L-methionine</name>
        <dbReference type="ChEBI" id="CHEBI:59789"/>
    </ligand>
</feature>
<dbReference type="InterPro" id="IPR010280">
    <property type="entry name" value="U5_MeTrfase_fam"/>
</dbReference>
<feature type="binding site" evidence="4">
    <location>
        <position position="236"/>
    </location>
    <ligand>
        <name>S-adenosyl-L-methionine</name>
        <dbReference type="ChEBI" id="CHEBI:59789"/>
    </ligand>
</feature>
<dbReference type="PROSITE" id="PS51687">
    <property type="entry name" value="SAM_MT_RNA_M5U"/>
    <property type="match status" value="1"/>
</dbReference>
<gene>
    <name evidence="6" type="ORF">NCTC7915_01212</name>
</gene>
<dbReference type="InterPro" id="IPR002792">
    <property type="entry name" value="TRAM_dom"/>
</dbReference>
<feature type="domain" description="TRAM" evidence="5">
    <location>
        <begin position="1"/>
        <end position="60"/>
    </location>
</feature>
<dbReference type="PROSITE" id="PS01231">
    <property type="entry name" value="TRMA_2"/>
    <property type="match status" value="1"/>
</dbReference>
<evidence type="ECO:0000256" key="2">
    <source>
        <dbReference type="ARBA" id="ARBA00022679"/>
    </source>
</evidence>
<dbReference type="Gene3D" id="2.40.50.140">
    <property type="entry name" value="Nucleic acid-binding proteins"/>
    <property type="match status" value="1"/>
</dbReference>
<dbReference type="PANTHER" id="PTHR11061">
    <property type="entry name" value="RNA M5U METHYLTRANSFERASE"/>
    <property type="match status" value="1"/>
</dbReference>
<evidence type="ECO:0000256" key="1">
    <source>
        <dbReference type="ARBA" id="ARBA00022603"/>
    </source>
</evidence>
<evidence type="ECO:0000313" key="7">
    <source>
        <dbReference type="Proteomes" id="UP000254118"/>
    </source>
</evidence>
<accession>A0AA46H0F3</accession>
<dbReference type="Pfam" id="PF05958">
    <property type="entry name" value="tRNA_U5-meth_tr"/>
    <property type="match status" value="1"/>
</dbReference>
<comment type="similarity">
    <text evidence="4">Belongs to the class I-like SAM-binding methyltransferase superfamily. RNA M5U methyltransferase family.</text>
</comment>
<dbReference type="InterPro" id="IPR012340">
    <property type="entry name" value="NA-bd_OB-fold"/>
</dbReference>
<dbReference type="Proteomes" id="UP000254118">
    <property type="component" value="Unassembled WGS sequence"/>
</dbReference>
<proteinExistence type="inferred from homology"/>
<protein>
    <submittedName>
        <fullName evidence="6">Uncharacterized RNA methyltransferase Cgl1903/cg2084</fullName>
        <ecNumber evidence="6">2.1.1.-</ecNumber>
    </submittedName>
</protein>
<dbReference type="GO" id="GO:0070475">
    <property type="term" value="P:rRNA base methylation"/>
    <property type="evidence" value="ECO:0007669"/>
    <property type="project" value="TreeGrafter"/>
</dbReference>
<dbReference type="CDD" id="cd02440">
    <property type="entry name" value="AdoMet_MTases"/>
    <property type="match status" value="1"/>
</dbReference>
<dbReference type="Pfam" id="PF01938">
    <property type="entry name" value="TRAM"/>
    <property type="match status" value="1"/>
</dbReference>
<keyword evidence="1 4" id="KW-0489">Methyltransferase</keyword>
<comment type="caution">
    <text evidence="6">The sequence shown here is derived from an EMBL/GenBank/DDBJ whole genome shotgun (WGS) entry which is preliminary data.</text>
</comment>
<dbReference type="PROSITE" id="PS50926">
    <property type="entry name" value="TRAM"/>
    <property type="match status" value="1"/>
</dbReference>